<comment type="PTM">
    <text evidence="7">Carboxylation is probably crucial for Mg(2+) binding and, consequently, for the gamma-phosphate positioning of ATP.</text>
</comment>
<evidence type="ECO:0000259" key="11">
    <source>
        <dbReference type="Pfam" id="PF02875"/>
    </source>
</evidence>
<dbReference type="Pfam" id="PF02875">
    <property type="entry name" value="Mur_ligase_C"/>
    <property type="match status" value="1"/>
</dbReference>
<dbReference type="InterPro" id="IPR036565">
    <property type="entry name" value="Mur-like_cat_sf"/>
</dbReference>
<dbReference type="Gene3D" id="3.40.1390.10">
    <property type="entry name" value="MurE/MurF, N-terminal domain"/>
    <property type="match status" value="1"/>
</dbReference>
<evidence type="ECO:0000256" key="5">
    <source>
        <dbReference type="ARBA" id="ARBA00023306"/>
    </source>
</evidence>
<comment type="caution">
    <text evidence="7">Lacks conserved residue(s) required for the propagation of feature annotation.</text>
</comment>
<dbReference type="EC" id="6.3.2.13" evidence="7"/>
<accession>A0ABQ5SUD9</accession>
<sequence length="521" mass="54477">MSSAYDETAASKSPTRPRKTEPVTLAELAGEFGMDVRGDARVTGVTLSSQRVLPGDLYAALPGSRAHGASYAPGAVEAGAVAVLTDAAGAAQLAAEGLENTPLLIIEQPRKVLGALSARVYGNPSDRLRLIGVTGTQGKTTTTRLAESALLEAGHRAGVIGTVGTRIGGHDVKTTLTTPEAPDLHGLFGRMVEEETEACAMEVSSHALVMGRVDGVVFDVAVFLNLGRDHLDFHETVEDYFAAKADLFTPQRARLGIVNIDDEHGRRLAAEATIPIMSYALHDEGADWRATDVELRPDGSTFTVHGPGGLEFSAASPLAGDYNVSNTLAALASIHVAYSSAADAPEAADEVVRSVATALARGSGVPGRLERVDEGQPFTVVVDYAHKPDAVEAALGTLRPLTESRLIVVIGAGGDRDTGKRPIMGEISARLADHVIVTDDNPRTEDAASIRRQVLDGTTGGTASVEEIGDRRAAIERAISIAEPGDIVVVAGKGHETGQEINGVTHPFDDREVVRAALASH</sequence>
<comment type="pathway">
    <text evidence="7 8">Cell wall biogenesis; peptidoglycan biosynthesis.</text>
</comment>
<comment type="similarity">
    <text evidence="1 7">Belongs to the MurCDEF family. MurE subfamily.</text>
</comment>
<comment type="caution">
    <text evidence="13">The sequence shown here is derived from an EMBL/GenBank/DDBJ whole genome shotgun (WGS) entry which is preliminary data.</text>
</comment>
<dbReference type="Gene3D" id="3.90.190.20">
    <property type="entry name" value="Mur ligase, C-terminal domain"/>
    <property type="match status" value="1"/>
</dbReference>
<gene>
    <name evidence="7 13" type="primary">murE</name>
    <name evidence="13" type="ORF">GCM10017579_11300</name>
</gene>
<keyword evidence="7" id="KW-0547">Nucleotide-binding</keyword>
<evidence type="ECO:0000256" key="9">
    <source>
        <dbReference type="SAM" id="MobiDB-lite"/>
    </source>
</evidence>
<keyword evidence="7 13" id="KW-0436">Ligase</keyword>
<feature type="binding site" evidence="7">
    <location>
        <position position="47"/>
    </location>
    <ligand>
        <name>UDP-N-acetyl-alpha-D-muramoyl-L-alanyl-D-glutamate</name>
        <dbReference type="ChEBI" id="CHEBI:83900"/>
    </ligand>
</feature>
<dbReference type="NCBIfam" id="NF001124">
    <property type="entry name" value="PRK00139.1-2"/>
    <property type="match status" value="1"/>
</dbReference>
<feature type="binding site" evidence="7">
    <location>
        <begin position="135"/>
        <end position="141"/>
    </location>
    <ligand>
        <name>ATP</name>
        <dbReference type="ChEBI" id="CHEBI:30616"/>
    </ligand>
</feature>
<dbReference type="PANTHER" id="PTHR23135">
    <property type="entry name" value="MUR LIGASE FAMILY MEMBER"/>
    <property type="match status" value="1"/>
</dbReference>
<dbReference type="SUPFAM" id="SSF53244">
    <property type="entry name" value="MurD-like peptide ligases, peptide-binding domain"/>
    <property type="match status" value="1"/>
</dbReference>
<keyword evidence="7" id="KW-0963">Cytoplasm</keyword>
<feature type="modified residue" description="N6-carboxylysine" evidence="7">
    <location>
        <position position="244"/>
    </location>
</feature>
<keyword evidence="14" id="KW-1185">Reference proteome</keyword>
<comment type="cofactor">
    <cofactor evidence="7">
        <name>Mg(2+)</name>
        <dbReference type="ChEBI" id="CHEBI:18420"/>
    </cofactor>
</comment>
<dbReference type="InterPro" id="IPR035911">
    <property type="entry name" value="MurE/MurF_N"/>
</dbReference>
<evidence type="ECO:0000259" key="12">
    <source>
        <dbReference type="Pfam" id="PF08245"/>
    </source>
</evidence>
<evidence type="ECO:0000259" key="10">
    <source>
        <dbReference type="Pfam" id="PF01225"/>
    </source>
</evidence>
<reference evidence="13" key="2">
    <citation type="submission" date="2023-01" db="EMBL/GenBank/DDBJ databases">
        <authorList>
            <person name="Sun Q."/>
            <person name="Evtushenko L."/>
        </authorList>
    </citation>
    <scope>NUCLEOTIDE SEQUENCE</scope>
    <source>
        <strain evidence="13">VKM Ac-1246</strain>
    </source>
</reference>
<proteinExistence type="inferred from homology"/>
<dbReference type="SUPFAM" id="SSF53623">
    <property type="entry name" value="MurD-like peptide ligases, catalytic domain"/>
    <property type="match status" value="1"/>
</dbReference>
<dbReference type="InterPro" id="IPR036615">
    <property type="entry name" value="Mur_ligase_C_dom_sf"/>
</dbReference>
<keyword evidence="4 7" id="KW-0573">Peptidoglycan synthesis</keyword>
<feature type="short sequence motif" description="Meso-diaminopimelate recognition motif" evidence="7">
    <location>
        <begin position="440"/>
        <end position="443"/>
    </location>
</feature>
<dbReference type="InterPro" id="IPR005761">
    <property type="entry name" value="UDP-N-AcMur-Glu-dNH2Pim_ligase"/>
</dbReference>
<dbReference type="NCBIfam" id="NF001126">
    <property type="entry name" value="PRK00139.1-4"/>
    <property type="match status" value="1"/>
</dbReference>
<dbReference type="Pfam" id="PF01225">
    <property type="entry name" value="Mur_ligase"/>
    <property type="match status" value="1"/>
</dbReference>
<dbReference type="SUPFAM" id="SSF63418">
    <property type="entry name" value="MurE/MurF N-terminal domain"/>
    <property type="match status" value="1"/>
</dbReference>
<evidence type="ECO:0000256" key="7">
    <source>
        <dbReference type="HAMAP-Rule" id="MF_00208"/>
    </source>
</evidence>
<evidence type="ECO:0000256" key="3">
    <source>
        <dbReference type="ARBA" id="ARBA00022960"/>
    </source>
</evidence>
<evidence type="ECO:0000256" key="1">
    <source>
        <dbReference type="ARBA" id="ARBA00005898"/>
    </source>
</evidence>
<dbReference type="Gene3D" id="3.40.1190.10">
    <property type="entry name" value="Mur-like, catalytic domain"/>
    <property type="match status" value="1"/>
</dbReference>
<feature type="domain" description="Mur ligase C-terminal" evidence="11">
    <location>
        <begin position="367"/>
        <end position="494"/>
    </location>
</feature>
<feature type="binding site" evidence="7">
    <location>
        <position position="204"/>
    </location>
    <ligand>
        <name>UDP-N-acetyl-alpha-D-muramoyl-L-alanyl-D-glutamate</name>
        <dbReference type="ChEBI" id="CHEBI:83900"/>
    </ligand>
</feature>
<reference evidence="13" key="1">
    <citation type="journal article" date="2014" name="Int. J. Syst. Evol. Microbiol.">
        <title>Complete genome of a new Firmicutes species belonging to the dominant human colonic microbiota ('Ruminococcus bicirculans') reveals two chromosomes and a selective capacity to utilize plant glucans.</title>
        <authorList>
            <consortium name="NISC Comparative Sequencing Program"/>
            <person name="Wegmann U."/>
            <person name="Louis P."/>
            <person name="Goesmann A."/>
            <person name="Henrissat B."/>
            <person name="Duncan S.H."/>
            <person name="Flint H.J."/>
        </authorList>
    </citation>
    <scope>NUCLEOTIDE SEQUENCE</scope>
    <source>
        <strain evidence="13">VKM Ac-1246</strain>
    </source>
</reference>
<feature type="binding site" evidence="7">
    <location>
        <position position="212"/>
    </location>
    <ligand>
        <name>UDP-N-acetyl-alpha-D-muramoyl-L-alanyl-D-glutamate</name>
        <dbReference type="ChEBI" id="CHEBI:83900"/>
    </ligand>
</feature>
<protein>
    <recommendedName>
        <fullName evidence="7">UDP-N-acetylmuramoyl-L-alanyl-D-glutamate--2,6-diaminopimelate ligase</fullName>
        <ecNumber evidence="7">6.3.2.13</ecNumber>
    </recommendedName>
    <alternativeName>
        <fullName evidence="7">Meso-A2pm-adding enzyme</fullName>
    </alternativeName>
    <alternativeName>
        <fullName evidence="7">Meso-diaminopimelate-adding enzyme</fullName>
    </alternativeName>
    <alternativeName>
        <fullName evidence="7">UDP-MurNAc-L-Ala-D-Glu:meso-diaminopimelate ligase</fullName>
    </alternativeName>
    <alternativeName>
        <fullName evidence="7">UDP-MurNAc-tripeptide synthetase</fullName>
    </alternativeName>
    <alternativeName>
        <fullName evidence="7">UDP-N-acetylmuramyl-tripeptide synthetase</fullName>
    </alternativeName>
</protein>
<dbReference type="Proteomes" id="UP001142292">
    <property type="component" value="Unassembled WGS sequence"/>
</dbReference>
<feature type="domain" description="Mur ligase central" evidence="12">
    <location>
        <begin position="133"/>
        <end position="333"/>
    </location>
</feature>
<feature type="binding site" evidence="7">
    <location>
        <position position="492"/>
    </location>
    <ligand>
        <name>meso-2,6-diaminopimelate</name>
        <dbReference type="ChEBI" id="CHEBI:57791"/>
    </ligand>
</feature>
<evidence type="ECO:0000313" key="14">
    <source>
        <dbReference type="Proteomes" id="UP001142292"/>
    </source>
</evidence>
<organism evidence="13 14">
    <name type="scientific">Nocardioides luteus</name>
    <dbReference type="NCBI Taxonomy" id="1844"/>
    <lineage>
        <taxon>Bacteria</taxon>
        <taxon>Bacillati</taxon>
        <taxon>Actinomycetota</taxon>
        <taxon>Actinomycetes</taxon>
        <taxon>Propionibacteriales</taxon>
        <taxon>Nocardioidaceae</taxon>
        <taxon>Nocardioides</taxon>
    </lineage>
</organism>
<evidence type="ECO:0000256" key="8">
    <source>
        <dbReference type="RuleBase" id="RU004135"/>
    </source>
</evidence>
<comment type="subcellular location">
    <subcellularLocation>
        <location evidence="7 8">Cytoplasm</location>
    </subcellularLocation>
</comment>
<evidence type="ECO:0000256" key="4">
    <source>
        <dbReference type="ARBA" id="ARBA00022984"/>
    </source>
</evidence>
<dbReference type="InterPro" id="IPR004101">
    <property type="entry name" value="Mur_ligase_C"/>
</dbReference>
<feature type="binding site" evidence="7">
    <location>
        <position position="49"/>
    </location>
    <ligand>
        <name>UDP-N-acetyl-alpha-D-muramoyl-L-alanyl-D-glutamate</name>
        <dbReference type="ChEBI" id="CHEBI:83900"/>
    </ligand>
</feature>
<comment type="function">
    <text evidence="7">Catalyzes the addition of meso-diaminopimelic acid to the nucleotide precursor UDP-N-acetylmuramoyl-L-alanyl-D-glutamate (UMAG) in the biosynthesis of bacterial cell-wall peptidoglycan.</text>
</comment>
<evidence type="ECO:0000313" key="13">
    <source>
        <dbReference type="EMBL" id="GLJ67094.1"/>
    </source>
</evidence>
<dbReference type="NCBIfam" id="TIGR01085">
    <property type="entry name" value="murE"/>
    <property type="match status" value="1"/>
</dbReference>
<feature type="binding site" evidence="7">
    <location>
        <position position="496"/>
    </location>
    <ligand>
        <name>meso-2,6-diaminopimelate</name>
        <dbReference type="ChEBI" id="CHEBI:57791"/>
    </ligand>
</feature>
<feature type="binding site" evidence="7">
    <location>
        <begin position="177"/>
        <end position="178"/>
    </location>
    <ligand>
        <name>UDP-N-acetyl-alpha-D-muramoyl-L-alanyl-D-glutamate</name>
        <dbReference type="ChEBI" id="CHEBI:83900"/>
    </ligand>
</feature>
<dbReference type="PANTHER" id="PTHR23135:SF4">
    <property type="entry name" value="UDP-N-ACETYLMURAMOYL-L-ALANYL-D-GLUTAMATE--2,6-DIAMINOPIMELATE LIGASE MURE HOMOLOG, CHLOROPLASTIC"/>
    <property type="match status" value="1"/>
</dbReference>
<name>A0ABQ5SUD9_9ACTN</name>
<comment type="catalytic activity">
    <reaction evidence="7">
        <text>UDP-N-acetyl-alpha-D-muramoyl-L-alanyl-D-glutamate + meso-2,6-diaminopimelate + ATP = UDP-N-acetyl-alpha-D-muramoyl-L-alanyl-gamma-D-glutamyl-meso-2,6-diaminopimelate + ADP + phosphate + H(+)</text>
        <dbReference type="Rhea" id="RHEA:23676"/>
        <dbReference type="ChEBI" id="CHEBI:15378"/>
        <dbReference type="ChEBI" id="CHEBI:30616"/>
        <dbReference type="ChEBI" id="CHEBI:43474"/>
        <dbReference type="ChEBI" id="CHEBI:57791"/>
        <dbReference type="ChEBI" id="CHEBI:83900"/>
        <dbReference type="ChEBI" id="CHEBI:83905"/>
        <dbReference type="ChEBI" id="CHEBI:456216"/>
        <dbReference type="EC" id="6.3.2.13"/>
    </reaction>
</comment>
<feature type="binding site" evidence="7">
    <location>
        <begin position="440"/>
        <end position="443"/>
    </location>
    <ligand>
        <name>meso-2,6-diaminopimelate</name>
        <dbReference type="ChEBI" id="CHEBI:57791"/>
    </ligand>
</feature>
<dbReference type="InterPro" id="IPR013221">
    <property type="entry name" value="Mur_ligase_cen"/>
</dbReference>
<keyword evidence="2 7" id="KW-0132">Cell division</keyword>
<evidence type="ECO:0000256" key="6">
    <source>
        <dbReference type="ARBA" id="ARBA00023316"/>
    </source>
</evidence>
<dbReference type="Pfam" id="PF08245">
    <property type="entry name" value="Mur_ligase_M"/>
    <property type="match status" value="1"/>
</dbReference>
<dbReference type="GO" id="GO:0016874">
    <property type="term" value="F:ligase activity"/>
    <property type="evidence" value="ECO:0007669"/>
    <property type="project" value="UniProtKB-KW"/>
</dbReference>
<feature type="region of interest" description="Disordered" evidence="9">
    <location>
        <begin position="1"/>
        <end position="21"/>
    </location>
</feature>
<keyword evidence="7" id="KW-0067">ATP-binding</keyword>
<keyword evidence="3 7" id="KW-0133">Cell shape</keyword>
<feature type="binding site" evidence="7">
    <location>
        <position position="416"/>
    </location>
    <ligand>
        <name>meso-2,6-diaminopimelate</name>
        <dbReference type="ChEBI" id="CHEBI:57791"/>
    </ligand>
</feature>
<feature type="domain" description="Mur ligase N-terminal catalytic" evidence="10">
    <location>
        <begin position="42"/>
        <end position="120"/>
    </location>
</feature>
<evidence type="ECO:0000256" key="2">
    <source>
        <dbReference type="ARBA" id="ARBA00022618"/>
    </source>
</evidence>
<keyword evidence="5 7" id="KW-0131">Cell cycle</keyword>
<dbReference type="InterPro" id="IPR000713">
    <property type="entry name" value="Mur_ligase_N"/>
</dbReference>
<keyword evidence="7" id="KW-0460">Magnesium</keyword>
<feature type="compositionally biased region" description="Polar residues" evidence="9">
    <location>
        <begin position="1"/>
        <end position="14"/>
    </location>
</feature>
<dbReference type="EMBL" id="BSEL01000003">
    <property type="protein sequence ID" value="GLJ67094.1"/>
    <property type="molecule type" value="Genomic_DNA"/>
</dbReference>
<dbReference type="HAMAP" id="MF_00208">
    <property type="entry name" value="MurE"/>
    <property type="match status" value="1"/>
</dbReference>
<keyword evidence="6 7" id="KW-0961">Cell wall biogenesis/degradation</keyword>